<dbReference type="Pfam" id="PF12937">
    <property type="entry name" value="F-box-like"/>
    <property type="match status" value="1"/>
</dbReference>
<accession>A0AAV2LF54</accession>
<proteinExistence type="predicted"/>
<dbReference type="InterPro" id="IPR036047">
    <property type="entry name" value="F-box-like_dom_sf"/>
</dbReference>
<evidence type="ECO:0000313" key="4">
    <source>
        <dbReference type="Proteomes" id="UP001497482"/>
    </source>
</evidence>
<feature type="region of interest" description="Disordered" evidence="1">
    <location>
        <begin position="80"/>
        <end position="109"/>
    </location>
</feature>
<dbReference type="SUPFAM" id="SSF81383">
    <property type="entry name" value="F-box domain"/>
    <property type="match status" value="1"/>
</dbReference>
<dbReference type="Proteomes" id="UP001497482">
    <property type="component" value="Chromosome 3"/>
</dbReference>
<dbReference type="InterPro" id="IPR001810">
    <property type="entry name" value="F-box_dom"/>
</dbReference>
<dbReference type="AlphaFoldDB" id="A0AAV2LF54"/>
<keyword evidence="4" id="KW-1185">Reference proteome</keyword>
<evidence type="ECO:0000259" key="2">
    <source>
        <dbReference type="PROSITE" id="PS50181"/>
    </source>
</evidence>
<dbReference type="PROSITE" id="PS50181">
    <property type="entry name" value="FBOX"/>
    <property type="match status" value="1"/>
</dbReference>
<gene>
    <name evidence="3" type="ORF">KC01_LOCUS29065</name>
</gene>
<dbReference type="Gene3D" id="1.20.1280.50">
    <property type="match status" value="1"/>
</dbReference>
<protein>
    <recommendedName>
        <fullName evidence="2">F-box domain-containing protein</fullName>
    </recommendedName>
</protein>
<organism evidence="3 4">
    <name type="scientific">Knipowitschia caucasica</name>
    <name type="common">Caucasian dwarf goby</name>
    <name type="synonym">Pomatoschistus caucasicus</name>
    <dbReference type="NCBI Taxonomy" id="637954"/>
    <lineage>
        <taxon>Eukaryota</taxon>
        <taxon>Metazoa</taxon>
        <taxon>Chordata</taxon>
        <taxon>Craniata</taxon>
        <taxon>Vertebrata</taxon>
        <taxon>Euteleostomi</taxon>
        <taxon>Actinopterygii</taxon>
        <taxon>Neopterygii</taxon>
        <taxon>Teleostei</taxon>
        <taxon>Neoteleostei</taxon>
        <taxon>Acanthomorphata</taxon>
        <taxon>Gobiaria</taxon>
        <taxon>Gobiiformes</taxon>
        <taxon>Gobioidei</taxon>
        <taxon>Gobiidae</taxon>
        <taxon>Gobiinae</taxon>
        <taxon>Knipowitschia</taxon>
    </lineage>
</organism>
<sequence>MLALYVLSFLEPKDLLQAAQTCRYWRILAEDNLLWREKCREEGIDEPLPPKKRKVVKPGFTHSPWKSAYIRQHRIDTNWRRGDLKSPKPVISSPSACLHLPHGDAEQSI</sequence>
<reference evidence="3 4" key="1">
    <citation type="submission" date="2024-04" db="EMBL/GenBank/DDBJ databases">
        <authorList>
            <person name="Waldvogel A.-M."/>
            <person name="Schoenle A."/>
        </authorList>
    </citation>
    <scope>NUCLEOTIDE SEQUENCE [LARGE SCALE GENOMIC DNA]</scope>
</reference>
<evidence type="ECO:0000256" key="1">
    <source>
        <dbReference type="SAM" id="MobiDB-lite"/>
    </source>
</evidence>
<feature type="domain" description="F-box" evidence="2">
    <location>
        <begin position="1"/>
        <end position="38"/>
    </location>
</feature>
<evidence type="ECO:0000313" key="3">
    <source>
        <dbReference type="EMBL" id="CAL1601022.1"/>
    </source>
</evidence>
<name>A0AAV2LF54_KNICA</name>
<dbReference type="EMBL" id="OZ035825">
    <property type="protein sequence ID" value="CAL1601022.1"/>
    <property type="molecule type" value="Genomic_DNA"/>
</dbReference>